<feature type="non-terminal residue" evidence="2">
    <location>
        <position position="1"/>
    </location>
</feature>
<accession>A0A7T8K9D3</accession>
<name>A0A7T8K9D3_CALRO</name>
<evidence type="ECO:0000313" key="3">
    <source>
        <dbReference type="Proteomes" id="UP000595437"/>
    </source>
</evidence>
<gene>
    <name evidence="2" type="ORF">FKW44_012207</name>
</gene>
<evidence type="ECO:0000256" key="1">
    <source>
        <dbReference type="SAM" id="MobiDB-lite"/>
    </source>
</evidence>
<dbReference type="Proteomes" id="UP000595437">
    <property type="component" value="Chromosome 8"/>
</dbReference>
<reference evidence="3" key="1">
    <citation type="submission" date="2021-01" db="EMBL/GenBank/DDBJ databases">
        <title>Caligus Genome Assembly.</title>
        <authorList>
            <person name="Gallardo-Escarate C."/>
        </authorList>
    </citation>
    <scope>NUCLEOTIDE SEQUENCE [LARGE SCALE GENOMIC DNA]</scope>
</reference>
<evidence type="ECO:0000313" key="2">
    <source>
        <dbReference type="EMBL" id="QQP51009.1"/>
    </source>
</evidence>
<keyword evidence="3" id="KW-1185">Reference proteome</keyword>
<sequence length="76" mass="8381">IPPYAAYPSLCMIEPGSTFSTIKGSKTVALRFSTIKRNPSLVLGNIHRIPTSQEPDDHGDTSFLPSKIHQFEPPFP</sequence>
<dbReference type="AlphaFoldDB" id="A0A7T8K9D3"/>
<feature type="region of interest" description="Disordered" evidence="1">
    <location>
        <begin position="48"/>
        <end position="76"/>
    </location>
</feature>
<organism evidence="2 3">
    <name type="scientific">Caligus rogercresseyi</name>
    <name type="common">Sea louse</name>
    <dbReference type="NCBI Taxonomy" id="217165"/>
    <lineage>
        <taxon>Eukaryota</taxon>
        <taxon>Metazoa</taxon>
        <taxon>Ecdysozoa</taxon>
        <taxon>Arthropoda</taxon>
        <taxon>Crustacea</taxon>
        <taxon>Multicrustacea</taxon>
        <taxon>Hexanauplia</taxon>
        <taxon>Copepoda</taxon>
        <taxon>Siphonostomatoida</taxon>
        <taxon>Caligidae</taxon>
        <taxon>Caligus</taxon>
    </lineage>
</organism>
<dbReference type="EMBL" id="CP045897">
    <property type="protein sequence ID" value="QQP51009.1"/>
    <property type="molecule type" value="Genomic_DNA"/>
</dbReference>
<feature type="non-terminal residue" evidence="2">
    <location>
        <position position="76"/>
    </location>
</feature>
<proteinExistence type="predicted"/>
<protein>
    <submittedName>
        <fullName evidence="2">Uncharacterized protein</fullName>
    </submittedName>
</protein>